<gene>
    <name evidence="2" type="ORF">AWY79_15275</name>
</gene>
<evidence type="ECO:0008006" key="4">
    <source>
        <dbReference type="Google" id="ProtNLM"/>
    </source>
</evidence>
<evidence type="ECO:0000313" key="2">
    <source>
        <dbReference type="EMBL" id="AMK12367.1"/>
    </source>
</evidence>
<dbReference type="EMBL" id="CP014206">
    <property type="protein sequence ID" value="AMK12367.1"/>
    <property type="molecule type" value="Genomic_DNA"/>
</dbReference>
<dbReference type="Proteomes" id="UP000055611">
    <property type="component" value="Chromosome"/>
</dbReference>
<feature type="transmembrane region" description="Helical" evidence="1">
    <location>
        <begin position="12"/>
        <end position="35"/>
    </location>
</feature>
<keyword evidence="1" id="KW-0812">Transmembrane</keyword>
<reference evidence="2 3" key="1">
    <citation type="journal article" date="2016" name="Front. Microbiol.">
        <title>Genome Sequence of the Piezophilic, Mesophilic Sulfate-Reducing Bacterium Desulfovibrio indicus J2T.</title>
        <authorList>
            <person name="Cao J."/>
            <person name="Maignien L."/>
            <person name="Shao Z."/>
            <person name="Alain K."/>
            <person name="Jebbar M."/>
        </authorList>
    </citation>
    <scope>NUCLEOTIDE SEQUENCE [LARGE SCALE GENOMIC DNA]</scope>
    <source>
        <strain evidence="2 3">J2</strain>
    </source>
</reference>
<evidence type="ECO:0000256" key="1">
    <source>
        <dbReference type="SAM" id="Phobius"/>
    </source>
</evidence>
<organism evidence="2 3">
    <name type="scientific">Pseudodesulfovibrio indicus</name>
    <dbReference type="NCBI Taxonomy" id="1716143"/>
    <lineage>
        <taxon>Bacteria</taxon>
        <taxon>Pseudomonadati</taxon>
        <taxon>Thermodesulfobacteriota</taxon>
        <taxon>Desulfovibrionia</taxon>
        <taxon>Desulfovibrionales</taxon>
        <taxon>Desulfovibrionaceae</taxon>
    </lineage>
</organism>
<protein>
    <recommendedName>
        <fullName evidence="4">DUF4760 domain-containing protein</fullName>
    </recommendedName>
</protein>
<sequence>MSTGAETTILSVVTAIGAVSTPIIVLILSAVGWKYRQSIERRIKMDEVMRDDRISVYNDILDPFIMLLMTEEAWQRDKKNKNIDKDKLAVDRMLSIEYRRYSFKLSLVGSDGVVLAFNNLMQYVYNMSEIENAKPYDLMILLGSLLLEIRKSMGNDATVIDSWGMLDWFITDARKIKNEYLQS</sequence>
<keyword evidence="3" id="KW-1185">Reference proteome</keyword>
<keyword evidence="1" id="KW-0472">Membrane</keyword>
<name>A0ABN4M2Z6_9BACT</name>
<evidence type="ECO:0000313" key="3">
    <source>
        <dbReference type="Proteomes" id="UP000055611"/>
    </source>
</evidence>
<keyword evidence="1" id="KW-1133">Transmembrane helix</keyword>
<accession>A0ABN4M2Z6</accession>
<proteinExistence type="predicted"/>